<comment type="caution">
    <text evidence="2">The sequence shown here is derived from an EMBL/GenBank/DDBJ whole genome shotgun (WGS) entry which is preliminary data.</text>
</comment>
<feature type="chain" id="PRO_5041667198" evidence="1">
    <location>
        <begin position="30"/>
        <end position="182"/>
    </location>
</feature>
<dbReference type="EMBL" id="QROP01000102">
    <property type="protein sequence ID" value="RHL32230.1"/>
    <property type="molecule type" value="Genomic_DNA"/>
</dbReference>
<accession>A0AA92WKX6</accession>
<proteinExistence type="predicted"/>
<name>A0AA92WKX6_9BACT</name>
<dbReference type="Gene3D" id="2.160.20.110">
    <property type="match status" value="1"/>
</dbReference>
<organism evidence="2 3">
    <name type="scientific">Segatella copri</name>
    <dbReference type="NCBI Taxonomy" id="165179"/>
    <lineage>
        <taxon>Bacteria</taxon>
        <taxon>Pseudomonadati</taxon>
        <taxon>Bacteroidota</taxon>
        <taxon>Bacteroidia</taxon>
        <taxon>Bacteroidales</taxon>
        <taxon>Prevotellaceae</taxon>
        <taxon>Segatella</taxon>
    </lineage>
</organism>
<keyword evidence="1" id="KW-0732">Signal</keyword>
<gene>
    <name evidence="2" type="ORF">DW026_15205</name>
</gene>
<evidence type="ECO:0000313" key="2">
    <source>
        <dbReference type="EMBL" id="RHL32230.1"/>
    </source>
</evidence>
<dbReference type="Proteomes" id="UP000283672">
    <property type="component" value="Unassembled WGS sequence"/>
</dbReference>
<feature type="signal peptide" evidence="1">
    <location>
        <begin position="1"/>
        <end position="29"/>
    </location>
</feature>
<evidence type="ECO:0000256" key="1">
    <source>
        <dbReference type="SAM" id="SignalP"/>
    </source>
</evidence>
<dbReference type="AlphaFoldDB" id="A0AA92WKX6"/>
<evidence type="ECO:0000313" key="3">
    <source>
        <dbReference type="Proteomes" id="UP000283672"/>
    </source>
</evidence>
<protein>
    <submittedName>
        <fullName evidence="2">Uncharacterized protein</fullName>
    </submittedName>
</protein>
<reference evidence="2 3" key="1">
    <citation type="submission" date="2018-08" db="EMBL/GenBank/DDBJ databases">
        <title>A genome reference for cultivated species of the human gut microbiota.</title>
        <authorList>
            <person name="Zou Y."/>
            <person name="Xue W."/>
            <person name="Luo G."/>
        </authorList>
    </citation>
    <scope>NUCLEOTIDE SEQUENCE [LARGE SCALE GENOMIC DNA]</scope>
    <source>
        <strain evidence="2 3">AF38-11</strain>
    </source>
</reference>
<dbReference type="RefSeq" id="WP_118417206.1">
    <property type="nucleotide sequence ID" value="NZ_QROP01000102.1"/>
</dbReference>
<sequence>MNNKKQRNRLFTMLLLVMAILMPYEGAWAATNVTTSRPAQGDGSSSNPFQISNAKELAWFRDWVNGTYTVSGSESATTHLNACAKLTADIDLKDFCYAADASQNLEELSWVPIGKNIERNYKGTFDGNNKTITNLYINATQKFMGLFGCTDQSTIKNLTFEYANVTNTQDIIGILVGYANTQ</sequence>